<evidence type="ECO:0000256" key="1">
    <source>
        <dbReference type="ARBA" id="ARBA00004170"/>
    </source>
</evidence>
<dbReference type="Pfam" id="PF10601">
    <property type="entry name" value="zf-LITAF-like"/>
    <property type="match status" value="1"/>
</dbReference>
<dbReference type="eggNOG" id="ENOG502TAYE">
    <property type="taxonomic scope" value="Eukaryota"/>
</dbReference>
<evidence type="ECO:0000313" key="9">
    <source>
        <dbReference type="Proteomes" id="UP000019473"/>
    </source>
</evidence>
<dbReference type="InterPro" id="IPR006629">
    <property type="entry name" value="LITAF"/>
</dbReference>
<feature type="domain" description="LITAF" evidence="7">
    <location>
        <begin position="1"/>
        <end position="82"/>
    </location>
</feature>
<name>W9VLM1_9EURO</name>
<dbReference type="OrthoDB" id="5599753at2759"/>
<dbReference type="EMBL" id="AMGW01000005">
    <property type="protein sequence ID" value="EXJ56403.1"/>
    <property type="molecule type" value="Genomic_DNA"/>
</dbReference>
<reference evidence="8 9" key="1">
    <citation type="submission" date="2013-03" db="EMBL/GenBank/DDBJ databases">
        <title>The Genome Sequence of Cladophialophora yegresii CBS 114405.</title>
        <authorList>
            <consortium name="The Broad Institute Genomics Platform"/>
            <person name="Cuomo C."/>
            <person name="de Hoog S."/>
            <person name="Gorbushina A."/>
            <person name="Walker B."/>
            <person name="Young S.K."/>
            <person name="Zeng Q."/>
            <person name="Gargeya S."/>
            <person name="Fitzgerald M."/>
            <person name="Haas B."/>
            <person name="Abouelleil A."/>
            <person name="Allen A.W."/>
            <person name="Alvarado L."/>
            <person name="Arachchi H.M."/>
            <person name="Berlin A.M."/>
            <person name="Chapman S.B."/>
            <person name="Gainer-Dewar J."/>
            <person name="Goldberg J."/>
            <person name="Griggs A."/>
            <person name="Gujja S."/>
            <person name="Hansen M."/>
            <person name="Howarth C."/>
            <person name="Imamovic A."/>
            <person name="Ireland A."/>
            <person name="Larimer J."/>
            <person name="McCowan C."/>
            <person name="Murphy C."/>
            <person name="Pearson M."/>
            <person name="Poon T.W."/>
            <person name="Priest M."/>
            <person name="Roberts A."/>
            <person name="Saif S."/>
            <person name="Shea T."/>
            <person name="Sisk P."/>
            <person name="Sykes S."/>
            <person name="Wortman J."/>
            <person name="Nusbaum C."/>
            <person name="Birren B."/>
        </authorList>
    </citation>
    <scope>NUCLEOTIDE SEQUENCE [LARGE SCALE GENOMIC DNA]</scope>
    <source>
        <strain evidence="8 9">CBS 114405</strain>
    </source>
</reference>
<dbReference type="PROSITE" id="PS51837">
    <property type="entry name" value="LITAF"/>
    <property type="match status" value="1"/>
</dbReference>
<evidence type="ECO:0000256" key="5">
    <source>
        <dbReference type="ARBA" id="ARBA00023136"/>
    </source>
</evidence>
<sequence length="88" mass="9902">LYPHATPIHDLGHVEAIIDCPYCGTRGKTKTNLTSGNMNHAWAGCLFVITFIFAFVPYMCSSLKNVEHRCRSCGKRLAIWHRSGHTQL</sequence>
<dbReference type="STRING" id="1182544.W9VLM1"/>
<dbReference type="InterPro" id="IPR037519">
    <property type="entry name" value="LITAF_fam"/>
</dbReference>
<comment type="similarity">
    <text evidence="2">Belongs to the CDIP1/LITAF family.</text>
</comment>
<dbReference type="SMART" id="SM00714">
    <property type="entry name" value="LITAF"/>
    <property type="match status" value="1"/>
</dbReference>
<evidence type="ECO:0000313" key="8">
    <source>
        <dbReference type="EMBL" id="EXJ56403.1"/>
    </source>
</evidence>
<dbReference type="GeneID" id="19181322"/>
<proteinExistence type="inferred from homology"/>
<feature type="non-terminal residue" evidence="8">
    <location>
        <position position="88"/>
    </location>
</feature>
<evidence type="ECO:0000256" key="6">
    <source>
        <dbReference type="SAM" id="Phobius"/>
    </source>
</evidence>
<keyword evidence="6" id="KW-0812">Transmembrane</keyword>
<dbReference type="GO" id="GO:0008270">
    <property type="term" value="F:zinc ion binding"/>
    <property type="evidence" value="ECO:0007669"/>
    <property type="project" value="TreeGrafter"/>
</dbReference>
<comment type="subcellular location">
    <subcellularLocation>
        <location evidence="1">Membrane</location>
        <topology evidence="1">Peripheral membrane protein</topology>
    </subcellularLocation>
</comment>
<dbReference type="HOGENOM" id="CLU_095549_1_4_1"/>
<dbReference type="Proteomes" id="UP000019473">
    <property type="component" value="Unassembled WGS sequence"/>
</dbReference>
<dbReference type="AlphaFoldDB" id="W9VLM1"/>
<accession>W9VLM1</accession>
<gene>
    <name evidence="8" type="ORF">A1O7_06746</name>
</gene>
<comment type="caution">
    <text evidence="8">The sequence shown here is derived from an EMBL/GenBank/DDBJ whole genome shotgun (WGS) entry which is preliminary data.</text>
</comment>
<feature type="non-terminal residue" evidence="8">
    <location>
        <position position="1"/>
    </location>
</feature>
<evidence type="ECO:0000259" key="7">
    <source>
        <dbReference type="PROSITE" id="PS51837"/>
    </source>
</evidence>
<evidence type="ECO:0000256" key="2">
    <source>
        <dbReference type="ARBA" id="ARBA00005975"/>
    </source>
</evidence>
<keyword evidence="6" id="KW-1133">Transmembrane helix</keyword>
<keyword evidence="5 6" id="KW-0472">Membrane</keyword>
<protein>
    <recommendedName>
        <fullName evidence="7">LITAF domain-containing protein</fullName>
    </recommendedName>
</protein>
<organism evidence="8 9">
    <name type="scientific">Cladophialophora yegresii CBS 114405</name>
    <dbReference type="NCBI Taxonomy" id="1182544"/>
    <lineage>
        <taxon>Eukaryota</taxon>
        <taxon>Fungi</taxon>
        <taxon>Dikarya</taxon>
        <taxon>Ascomycota</taxon>
        <taxon>Pezizomycotina</taxon>
        <taxon>Eurotiomycetes</taxon>
        <taxon>Chaetothyriomycetidae</taxon>
        <taxon>Chaetothyriales</taxon>
        <taxon>Herpotrichiellaceae</taxon>
        <taxon>Cladophialophora</taxon>
    </lineage>
</organism>
<dbReference type="RefSeq" id="XP_007758937.1">
    <property type="nucleotide sequence ID" value="XM_007760747.1"/>
</dbReference>
<dbReference type="PANTHER" id="PTHR23292:SF6">
    <property type="entry name" value="FI16602P1-RELATED"/>
    <property type="match status" value="1"/>
</dbReference>
<evidence type="ECO:0000256" key="4">
    <source>
        <dbReference type="ARBA" id="ARBA00022833"/>
    </source>
</evidence>
<keyword evidence="3" id="KW-0479">Metal-binding</keyword>
<dbReference type="GO" id="GO:0016020">
    <property type="term" value="C:membrane"/>
    <property type="evidence" value="ECO:0007669"/>
    <property type="project" value="UniProtKB-SubCell"/>
</dbReference>
<keyword evidence="9" id="KW-1185">Reference proteome</keyword>
<dbReference type="PANTHER" id="PTHR23292">
    <property type="entry name" value="LIPOPOLYSACCHARIDE-INDUCED TUMOR NECROSIS FACTOR-ALPHA FACTOR"/>
    <property type="match status" value="1"/>
</dbReference>
<dbReference type="VEuPathDB" id="FungiDB:A1O7_06746"/>
<keyword evidence="4" id="KW-0862">Zinc</keyword>
<evidence type="ECO:0000256" key="3">
    <source>
        <dbReference type="ARBA" id="ARBA00022723"/>
    </source>
</evidence>
<feature type="transmembrane region" description="Helical" evidence="6">
    <location>
        <begin position="41"/>
        <end position="61"/>
    </location>
</feature>